<gene>
    <name evidence="5" type="ORF">KBB96_18645</name>
</gene>
<dbReference type="PROSITE" id="PS01117">
    <property type="entry name" value="HTH_MARR_1"/>
    <property type="match status" value="1"/>
</dbReference>
<dbReference type="PANTHER" id="PTHR33164:SF43">
    <property type="entry name" value="HTH-TYPE TRANSCRIPTIONAL REPRESSOR YETL"/>
    <property type="match status" value="1"/>
</dbReference>
<sequence length="137" mass="15571">MTEPLLIDSDYKRLADFRYALRRFLHFSERAAAQEGLKPQQHQALLAIRGREAGTTTVGVLAERLKLRHHTTVELVQRLEAAGLVSKRPSPEDRRAMVLELTLEGSARLERLSRVHRTELKHLGPEIVNFLSTLDPS</sequence>
<dbReference type="InterPro" id="IPR000835">
    <property type="entry name" value="HTH_MarR-typ"/>
</dbReference>
<feature type="domain" description="HTH marR-type" evidence="4">
    <location>
        <begin position="14"/>
        <end position="137"/>
    </location>
</feature>
<dbReference type="Proteomes" id="UP000676169">
    <property type="component" value="Chromosome"/>
</dbReference>
<dbReference type="SUPFAM" id="SSF46785">
    <property type="entry name" value="Winged helix' DNA-binding domain"/>
    <property type="match status" value="1"/>
</dbReference>
<accession>A0A975IYX6</accession>
<evidence type="ECO:0000256" key="1">
    <source>
        <dbReference type="ARBA" id="ARBA00023015"/>
    </source>
</evidence>
<dbReference type="KEGG" id="lamb:KBB96_18645"/>
<evidence type="ECO:0000313" key="5">
    <source>
        <dbReference type="EMBL" id="QUE50866.1"/>
    </source>
</evidence>
<dbReference type="SMART" id="SM00347">
    <property type="entry name" value="HTH_MARR"/>
    <property type="match status" value="1"/>
</dbReference>
<keyword evidence="2" id="KW-0238">DNA-binding</keyword>
<dbReference type="InterPro" id="IPR036390">
    <property type="entry name" value="WH_DNA-bd_sf"/>
</dbReference>
<dbReference type="GO" id="GO:0003677">
    <property type="term" value="F:DNA binding"/>
    <property type="evidence" value="ECO:0007669"/>
    <property type="project" value="UniProtKB-KW"/>
</dbReference>
<evidence type="ECO:0000256" key="2">
    <source>
        <dbReference type="ARBA" id="ARBA00023125"/>
    </source>
</evidence>
<dbReference type="AlphaFoldDB" id="A0A975IYX6"/>
<dbReference type="PROSITE" id="PS50995">
    <property type="entry name" value="HTH_MARR_2"/>
    <property type="match status" value="1"/>
</dbReference>
<keyword evidence="3" id="KW-0804">Transcription</keyword>
<proteinExistence type="predicted"/>
<dbReference type="Pfam" id="PF12802">
    <property type="entry name" value="MarR_2"/>
    <property type="match status" value="1"/>
</dbReference>
<organism evidence="5 6">
    <name type="scientific">Luteolibacter ambystomatis</name>
    <dbReference type="NCBI Taxonomy" id="2824561"/>
    <lineage>
        <taxon>Bacteria</taxon>
        <taxon>Pseudomonadati</taxon>
        <taxon>Verrucomicrobiota</taxon>
        <taxon>Verrucomicrobiia</taxon>
        <taxon>Verrucomicrobiales</taxon>
        <taxon>Verrucomicrobiaceae</taxon>
        <taxon>Luteolibacter</taxon>
    </lineage>
</organism>
<dbReference type="InterPro" id="IPR023187">
    <property type="entry name" value="Tscrpt_reg_MarR-type_CS"/>
</dbReference>
<dbReference type="EMBL" id="CP073100">
    <property type="protein sequence ID" value="QUE50866.1"/>
    <property type="molecule type" value="Genomic_DNA"/>
</dbReference>
<evidence type="ECO:0000259" key="4">
    <source>
        <dbReference type="PROSITE" id="PS50995"/>
    </source>
</evidence>
<reference evidence="5" key="1">
    <citation type="submission" date="2021-04" db="EMBL/GenBank/DDBJ databases">
        <title>Luteolibacter sp. 32A isolated from the skin of an Anderson's salamander (Ambystoma andersonii).</title>
        <authorList>
            <person name="Spergser J."/>
            <person name="Busse H.-J."/>
        </authorList>
    </citation>
    <scope>NUCLEOTIDE SEQUENCE</scope>
    <source>
        <strain evidence="5">32A</strain>
    </source>
</reference>
<dbReference type="RefSeq" id="WP_211631005.1">
    <property type="nucleotide sequence ID" value="NZ_CP073100.1"/>
</dbReference>
<evidence type="ECO:0000256" key="3">
    <source>
        <dbReference type="ARBA" id="ARBA00023163"/>
    </source>
</evidence>
<dbReference type="GO" id="GO:0003700">
    <property type="term" value="F:DNA-binding transcription factor activity"/>
    <property type="evidence" value="ECO:0007669"/>
    <property type="project" value="InterPro"/>
</dbReference>
<dbReference type="GO" id="GO:0006950">
    <property type="term" value="P:response to stress"/>
    <property type="evidence" value="ECO:0007669"/>
    <property type="project" value="TreeGrafter"/>
</dbReference>
<dbReference type="PANTHER" id="PTHR33164">
    <property type="entry name" value="TRANSCRIPTIONAL REGULATOR, MARR FAMILY"/>
    <property type="match status" value="1"/>
</dbReference>
<dbReference type="InterPro" id="IPR039422">
    <property type="entry name" value="MarR/SlyA-like"/>
</dbReference>
<evidence type="ECO:0000313" key="6">
    <source>
        <dbReference type="Proteomes" id="UP000676169"/>
    </source>
</evidence>
<protein>
    <submittedName>
        <fullName evidence="5">MarR family transcriptional regulator</fullName>
    </submittedName>
</protein>
<dbReference type="InterPro" id="IPR036388">
    <property type="entry name" value="WH-like_DNA-bd_sf"/>
</dbReference>
<keyword evidence="6" id="KW-1185">Reference proteome</keyword>
<dbReference type="Gene3D" id="1.10.10.10">
    <property type="entry name" value="Winged helix-like DNA-binding domain superfamily/Winged helix DNA-binding domain"/>
    <property type="match status" value="1"/>
</dbReference>
<name>A0A975IYX6_9BACT</name>
<keyword evidence="1" id="KW-0805">Transcription regulation</keyword>